<keyword evidence="1" id="KW-0812">Transmembrane</keyword>
<feature type="transmembrane region" description="Helical" evidence="1">
    <location>
        <begin position="152"/>
        <end position="170"/>
    </location>
</feature>
<evidence type="ECO:0000256" key="1">
    <source>
        <dbReference type="SAM" id="Phobius"/>
    </source>
</evidence>
<dbReference type="EMBL" id="MNPL01002975">
    <property type="protein sequence ID" value="OQR77847.1"/>
    <property type="molecule type" value="Genomic_DNA"/>
</dbReference>
<dbReference type="InParanoid" id="A0A1V9XWG6"/>
<dbReference type="AlphaFoldDB" id="A0A1V9XWG6"/>
<keyword evidence="1" id="KW-1133">Transmembrane helix</keyword>
<dbReference type="Proteomes" id="UP000192247">
    <property type="component" value="Unassembled WGS sequence"/>
</dbReference>
<dbReference type="FunCoup" id="A0A1V9XWG6">
    <property type="interactions" value="96"/>
</dbReference>
<feature type="domain" description="Phosphatidic acid phosphatase type 2/haloperoxidase" evidence="2">
    <location>
        <begin position="90"/>
        <end position="196"/>
    </location>
</feature>
<evidence type="ECO:0000259" key="2">
    <source>
        <dbReference type="Pfam" id="PF01569"/>
    </source>
</evidence>
<name>A0A1V9XWG6_9ACAR</name>
<dbReference type="InterPro" id="IPR036938">
    <property type="entry name" value="PAP2/HPO_sf"/>
</dbReference>
<feature type="transmembrane region" description="Helical" evidence="1">
    <location>
        <begin position="61"/>
        <end position="80"/>
    </location>
</feature>
<dbReference type="OrthoDB" id="10266771at2759"/>
<comment type="caution">
    <text evidence="3">The sequence shown here is derived from an EMBL/GenBank/DDBJ whole genome shotgun (WGS) entry which is preliminary data.</text>
</comment>
<evidence type="ECO:0000313" key="3">
    <source>
        <dbReference type="EMBL" id="OQR77847.1"/>
    </source>
</evidence>
<feature type="transmembrane region" description="Helical" evidence="1">
    <location>
        <begin position="126"/>
        <end position="146"/>
    </location>
</feature>
<dbReference type="PANTHER" id="PTHR14969:SF13">
    <property type="entry name" value="AT30094P"/>
    <property type="match status" value="1"/>
</dbReference>
<dbReference type="PANTHER" id="PTHR14969">
    <property type="entry name" value="SPHINGOSINE-1-PHOSPHATE PHOSPHOHYDROLASE"/>
    <property type="match status" value="1"/>
</dbReference>
<keyword evidence="4" id="KW-1185">Reference proteome</keyword>
<dbReference type="SUPFAM" id="SSF48317">
    <property type="entry name" value="Acid phosphatase/Vanadium-dependent haloperoxidase"/>
    <property type="match status" value="1"/>
</dbReference>
<proteinExistence type="predicted"/>
<dbReference type="GO" id="GO:0042392">
    <property type="term" value="F:sphingosine-1-phosphate phosphatase activity"/>
    <property type="evidence" value="ECO:0007669"/>
    <property type="project" value="TreeGrafter"/>
</dbReference>
<accession>A0A1V9XWG6</accession>
<evidence type="ECO:0000313" key="4">
    <source>
        <dbReference type="Proteomes" id="UP000192247"/>
    </source>
</evidence>
<dbReference type="STRING" id="418985.A0A1V9XWG6"/>
<organism evidence="3 4">
    <name type="scientific">Tropilaelaps mercedesae</name>
    <dbReference type="NCBI Taxonomy" id="418985"/>
    <lineage>
        <taxon>Eukaryota</taxon>
        <taxon>Metazoa</taxon>
        <taxon>Ecdysozoa</taxon>
        <taxon>Arthropoda</taxon>
        <taxon>Chelicerata</taxon>
        <taxon>Arachnida</taxon>
        <taxon>Acari</taxon>
        <taxon>Parasitiformes</taxon>
        <taxon>Mesostigmata</taxon>
        <taxon>Gamasina</taxon>
        <taxon>Dermanyssoidea</taxon>
        <taxon>Laelapidae</taxon>
        <taxon>Tropilaelaps</taxon>
    </lineage>
</organism>
<feature type="transmembrane region" description="Helical" evidence="1">
    <location>
        <begin position="86"/>
        <end position="105"/>
    </location>
</feature>
<dbReference type="InterPro" id="IPR000326">
    <property type="entry name" value="PAP2/HPO"/>
</dbReference>
<sequence>MASEDIDQAKKDFLPPPGWKRNPVLLQLKRLDEALTYRLALAFTEDSLLGHLQFKLRLFEYSAHTLVCFAVAIFFWYMSISMASKTLFTNVILAMVVDVFVVAIVKSACRRRKPGVSRRQYEDNPSSASLSFPSGFVSRATVIFLILVSQDFFPLIPVTFMVWAGLMLLTKIFLGRFFIFDAIAGFPVGMLVHWFVETVWLDADDVRALEGFFAGQIGDE</sequence>
<keyword evidence="1" id="KW-0472">Membrane</keyword>
<reference evidence="3 4" key="1">
    <citation type="journal article" date="2017" name="Gigascience">
        <title>Draft genome of the honey bee ectoparasitic mite, Tropilaelaps mercedesae, is shaped by the parasitic life history.</title>
        <authorList>
            <person name="Dong X."/>
            <person name="Armstrong S.D."/>
            <person name="Xia D."/>
            <person name="Makepeace B.L."/>
            <person name="Darby A.C."/>
            <person name="Kadowaki T."/>
        </authorList>
    </citation>
    <scope>NUCLEOTIDE SEQUENCE [LARGE SCALE GENOMIC DNA]</scope>
    <source>
        <strain evidence="3">Wuxi-XJTLU</strain>
    </source>
</reference>
<protein>
    <submittedName>
        <fullName evidence="3">Presqualene diphosphate phosphatase-like</fullName>
    </submittedName>
</protein>
<dbReference type="Pfam" id="PF01569">
    <property type="entry name" value="PAP2"/>
    <property type="match status" value="1"/>
</dbReference>
<gene>
    <name evidence="3" type="ORF">BIW11_06800</name>
</gene>